<evidence type="ECO:0000313" key="2">
    <source>
        <dbReference type="EMBL" id="EPQ17696.1"/>
    </source>
</evidence>
<evidence type="ECO:0000313" key="3">
    <source>
        <dbReference type="Proteomes" id="UP000052978"/>
    </source>
</evidence>
<sequence>MQTCREGPGEQQGEASLGRGHCFQRREGVWPRQDKPPGWALANKPSRGRLHVLGPAGVQAAGQRLQSVTAPGTLPFTDVLLPRMRTGKGLHREKHEPVFAGWIPQLQFGGKGAEDHRSLAHTC</sequence>
<protein>
    <submittedName>
        <fullName evidence="2">Uncharacterized protein</fullName>
    </submittedName>
</protein>
<name>S7NJV6_MYOBR</name>
<dbReference type="EMBL" id="KE164386">
    <property type="protein sequence ID" value="EPQ17696.1"/>
    <property type="molecule type" value="Genomic_DNA"/>
</dbReference>
<gene>
    <name evidence="2" type="ORF">D623_10009004</name>
</gene>
<reference evidence="2 3" key="1">
    <citation type="journal article" date="2013" name="Nat. Commun.">
        <title>Genome analysis reveals insights into physiology and longevity of the Brandt's bat Myotis brandtii.</title>
        <authorList>
            <person name="Seim I."/>
            <person name="Fang X."/>
            <person name="Xiong Z."/>
            <person name="Lobanov A.V."/>
            <person name="Huang Z."/>
            <person name="Ma S."/>
            <person name="Feng Y."/>
            <person name="Turanov A.A."/>
            <person name="Zhu Y."/>
            <person name="Lenz T.L."/>
            <person name="Gerashchenko M.V."/>
            <person name="Fan D."/>
            <person name="Hee Yim S."/>
            <person name="Yao X."/>
            <person name="Jordan D."/>
            <person name="Xiong Y."/>
            <person name="Ma Y."/>
            <person name="Lyapunov A.N."/>
            <person name="Chen G."/>
            <person name="Kulakova O.I."/>
            <person name="Sun Y."/>
            <person name="Lee S.G."/>
            <person name="Bronson R.T."/>
            <person name="Moskalev A.A."/>
            <person name="Sunyaev S.R."/>
            <person name="Zhang G."/>
            <person name="Krogh A."/>
            <person name="Wang J."/>
            <person name="Gladyshev V.N."/>
        </authorList>
    </citation>
    <scope>NUCLEOTIDE SEQUENCE [LARGE SCALE GENOMIC DNA]</scope>
</reference>
<feature type="region of interest" description="Disordered" evidence="1">
    <location>
        <begin position="1"/>
        <end position="20"/>
    </location>
</feature>
<proteinExistence type="predicted"/>
<dbReference type="Proteomes" id="UP000052978">
    <property type="component" value="Unassembled WGS sequence"/>
</dbReference>
<evidence type="ECO:0000256" key="1">
    <source>
        <dbReference type="SAM" id="MobiDB-lite"/>
    </source>
</evidence>
<organism evidence="2 3">
    <name type="scientific">Myotis brandtii</name>
    <name type="common">Brandt's bat</name>
    <dbReference type="NCBI Taxonomy" id="109478"/>
    <lineage>
        <taxon>Eukaryota</taxon>
        <taxon>Metazoa</taxon>
        <taxon>Chordata</taxon>
        <taxon>Craniata</taxon>
        <taxon>Vertebrata</taxon>
        <taxon>Euteleostomi</taxon>
        <taxon>Mammalia</taxon>
        <taxon>Eutheria</taxon>
        <taxon>Laurasiatheria</taxon>
        <taxon>Chiroptera</taxon>
        <taxon>Yangochiroptera</taxon>
        <taxon>Vespertilionidae</taxon>
        <taxon>Myotis</taxon>
    </lineage>
</organism>
<keyword evidence="3" id="KW-1185">Reference proteome</keyword>
<dbReference type="AlphaFoldDB" id="S7NJV6"/>
<accession>S7NJV6</accession>